<gene>
    <name evidence="3" type="ORF">ITX44_30965</name>
</gene>
<dbReference type="Proteomes" id="UP000749040">
    <property type="component" value="Unassembled WGS sequence"/>
</dbReference>
<evidence type="ECO:0000313" key="4">
    <source>
        <dbReference type="Proteomes" id="UP000749040"/>
    </source>
</evidence>
<comment type="similarity">
    <text evidence="1">To bacterial alkanal monooxygenase alpha and beta chains.</text>
</comment>
<dbReference type="Gene3D" id="3.20.20.30">
    <property type="entry name" value="Luciferase-like domain"/>
    <property type="match status" value="1"/>
</dbReference>
<evidence type="ECO:0000256" key="1">
    <source>
        <dbReference type="ARBA" id="ARBA00007789"/>
    </source>
</evidence>
<dbReference type="NCBIfam" id="TIGR03558">
    <property type="entry name" value="oxido_grp_1"/>
    <property type="match status" value="1"/>
</dbReference>
<sequence length="351" mass="37914">MTTITPPAGPSELPFRLSVLERGGHFPEATGEEALQDVVEVAMTAERYGYDRVWIAEHHSAQRSASSFPAVTIAHIATRTQRIRVGSGGVMLPNHPPIAVAEQFATLQALHPGRIDLGVGRSSGGTTTAHRRLEAALRRDPQAATRFPGLIDELLGFLHHRGPEQHRFHALPLTPHVAEPPQVYVLGAGEGSARAAAERGLPFVYGHHLSRTICRPEAAARYRTAFEPGPQGARPYLIVSVQVVCAETDEKAAALALENAAYLVGHPVDSIADVPLSPVREEYLARRALEEYQVVHGAPATVAAELGRLADELGADEFMLVPYELSGAARCRTLRLAAGIRQGRPREAARR</sequence>
<dbReference type="InterPro" id="IPR036661">
    <property type="entry name" value="Luciferase-like_sf"/>
</dbReference>
<evidence type="ECO:0000313" key="3">
    <source>
        <dbReference type="EMBL" id="MBM9508895.1"/>
    </source>
</evidence>
<keyword evidence="3" id="KW-0560">Oxidoreductase</keyword>
<dbReference type="Pfam" id="PF00296">
    <property type="entry name" value="Bac_luciferase"/>
    <property type="match status" value="1"/>
</dbReference>
<dbReference type="GO" id="GO:0016491">
    <property type="term" value="F:oxidoreductase activity"/>
    <property type="evidence" value="ECO:0007669"/>
    <property type="project" value="UniProtKB-KW"/>
</dbReference>
<dbReference type="InterPro" id="IPR019949">
    <property type="entry name" value="CmoO-like"/>
</dbReference>
<dbReference type="PANTHER" id="PTHR30137">
    <property type="entry name" value="LUCIFERASE-LIKE MONOOXYGENASE"/>
    <property type="match status" value="1"/>
</dbReference>
<organism evidence="3 4">
    <name type="scientific">Actinacidiphila acididurans</name>
    <dbReference type="NCBI Taxonomy" id="2784346"/>
    <lineage>
        <taxon>Bacteria</taxon>
        <taxon>Bacillati</taxon>
        <taxon>Actinomycetota</taxon>
        <taxon>Actinomycetes</taxon>
        <taxon>Kitasatosporales</taxon>
        <taxon>Streptomycetaceae</taxon>
        <taxon>Actinacidiphila</taxon>
    </lineage>
</organism>
<name>A0ABS2U2Y3_9ACTN</name>
<evidence type="ECO:0000259" key="2">
    <source>
        <dbReference type="Pfam" id="PF00296"/>
    </source>
</evidence>
<dbReference type="EC" id="1.-.-.-" evidence="3"/>
<dbReference type="SUPFAM" id="SSF51679">
    <property type="entry name" value="Bacterial luciferase-like"/>
    <property type="match status" value="1"/>
</dbReference>
<feature type="domain" description="Luciferase-like" evidence="2">
    <location>
        <begin position="27"/>
        <end position="273"/>
    </location>
</feature>
<accession>A0ABS2U2Y3</accession>
<proteinExistence type="predicted"/>
<dbReference type="PANTHER" id="PTHR30137:SF6">
    <property type="entry name" value="LUCIFERASE-LIKE MONOOXYGENASE"/>
    <property type="match status" value="1"/>
</dbReference>
<dbReference type="EMBL" id="JADKYB010000021">
    <property type="protein sequence ID" value="MBM9508895.1"/>
    <property type="molecule type" value="Genomic_DNA"/>
</dbReference>
<dbReference type="RefSeq" id="WP_205361366.1">
    <property type="nucleotide sequence ID" value="NZ_JADKYB010000021.1"/>
</dbReference>
<comment type="caution">
    <text evidence="3">The sequence shown here is derived from an EMBL/GenBank/DDBJ whole genome shotgun (WGS) entry which is preliminary data.</text>
</comment>
<reference evidence="3 4" key="1">
    <citation type="submission" date="2021-01" db="EMBL/GenBank/DDBJ databases">
        <title>Streptomyces acididurans sp. nov., isolated from a peat swamp forest soil.</title>
        <authorList>
            <person name="Chantavorakit T."/>
            <person name="Duangmal K."/>
        </authorList>
    </citation>
    <scope>NUCLEOTIDE SEQUENCE [LARGE SCALE GENOMIC DNA]</scope>
    <source>
        <strain evidence="3 4">KK5PA1</strain>
    </source>
</reference>
<dbReference type="InterPro" id="IPR011251">
    <property type="entry name" value="Luciferase-like_dom"/>
</dbReference>
<keyword evidence="4" id="KW-1185">Reference proteome</keyword>
<protein>
    <submittedName>
        <fullName evidence="3">MsnO8 family LLM class oxidoreductase</fullName>
        <ecNumber evidence="3">1.-.-.-</ecNumber>
    </submittedName>
</protein>
<dbReference type="InterPro" id="IPR050766">
    <property type="entry name" value="Bact_Lucif_Oxidored"/>
</dbReference>